<evidence type="ECO:0000256" key="1">
    <source>
        <dbReference type="SAM" id="MobiDB-lite"/>
    </source>
</evidence>
<organism evidence="2 3">
    <name type="scientific">Citrus x changshan-huyou</name>
    <dbReference type="NCBI Taxonomy" id="2935761"/>
    <lineage>
        <taxon>Eukaryota</taxon>
        <taxon>Viridiplantae</taxon>
        <taxon>Streptophyta</taxon>
        <taxon>Embryophyta</taxon>
        <taxon>Tracheophyta</taxon>
        <taxon>Spermatophyta</taxon>
        <taxon>Magnoliopsida</taxon>
        <taxon>eudicotyledons</taxon>
        <taxon>Gunneridae</taxon>
        <taxon>Pentapetalae</taxon>
        <taxon>rosids</taxon>
        <taxon>malvids</taxon>
        <taxon>Sapindales</taxon>
        <taxon>Rutaceae</taxon>
        <taxon>Aurantioideae</taxon>
        <taxon>Citrus</taxon>
    </lineage>
</organism>
<sequence length="111" mass="12368">MAPNQDGRENEAADFLQLSKTKTLLKSDELCQNTDNEFSGNKGQPEMNISQRNVPTRDKYQADTHSPKSGNTISRNHDGCARLRTVEGDTVSHVYPQCSSWSPMGGSHYPR</sequence>
<evidence type="ECO:0000313" key="2">
    <source>
        <dbReference type="EMBL" id="KAK9229359.1"/>
    </source>
</evidence>
<feature type="region of interest" description="Disordered" evidence="1">
    <location>
        <begin position="33"/>
        <end position="78"/>
    </location>
</feature>
<dbReference type="AlphaFoldDB" id="A0AAP0N460"/>
<comment type="caution">
    <text evidence="2">The sequence shown here is derived from an EMBL/GenBank/DDBJ whole genome shotgun (WGS) entry which is preliminary data.</text>
</comment>
<accession>A0AAP0N460</accession>
<name>A0AAP0N460_9ROSI</name>
<gene>
    <name evidence="2" type="ORF">WN944_022321</name>
</gene>
<reference evidence="2 3" key="1">
    <citation type="submission" date="2024-05" db="EMBL/GenBank/DDBJ databases">
        <title>Haplotype-resolved chromosome-level genome assembly of Huyou (Citrus changshanensis).</title>
        <authorList>
            <person name="Miao C."/>
            <person name="Chen W."/>
            <person name="Wu Y."/>
            <person name="Wang L."/>
            <person name="Zhao S."/>
            <person name="Grierson D."/>
            <person name="Xu C."/>
            <person name="Chen K."/>
        </authorList>
    </citation>
    <scope>NUCLEOTIDE SEQUENCE [LARGE SCALE GENOMIC DNA]</scope>
    <source>
        <strain evidence="2">01-14</strain>
        <tissue evidence="2">Leaf</tissue>
    </source>
</reference>
<feature type="compositionally biased region" description="Polar residues" evidence="1">
    <location>
        <begin position="33"/>
        <end position="54"/>
    </location>
</feature>
<dbReference type="EMBL" id="JBCGBO010000001">
    <property type="protein sequence ID" value="KAK9229359.1"/>
    <property type="molecule type" value="Genomic_DNA"/>
</dbReference>
<proteinExistence type="predicted"/>
<keyword evidence="3" id="KW-1185">Reference proteome</keyword>
<dbReference type="Proteomes" id="UP001428341">
    <property type="component" value="Unassembled WGS sequence"/>
</dbReference>
<protein>
    <submittedName>
        <fullName evidence="2">Uncharacterized protein</fullName>
    </submittedName>
</protein>
<feature type="compositionally biased region" description="Basic and acidic residues" evidence="1">
    <location>
        <begin position="55"/>
        <end position="66"/>
    </location>
</feature>
<evidence type="ECO:0000313" key="3">
    <source>
        <dbReference type="Proteomes" id="UP001428341"/>
    </source>
</evidence>